<sequence length="653" mass="74450">MKQIKLLNLVLTNFKGIKEFELNAEGNVSIHGDNATGKTTIADAFIWLLFDKDSNNQKDFGIKTLENGKPIPKLNHEVEATIVVDDKQLTLKKVFSEKWTKKRGSITSEFSGHTTDHYIDGVPSNKKGFTDQVASIVDEDIFKLLTSPSYFNEQLRWKKRRDLLLEIAGDVSDEEVINSNKDLSKLTDILSGRNIEDHKKVIAAKRKEINQELEKIPVRVDEIYRGLPDVNGLNKSSIEKQLTELNDQIESKQEQVNDIRGGSEVNKLKQQISDIDLQIANIKNEHAQNGQDEVYKLRTKLQEEQSNITVLQSKINSKKQQHSMNKDYIDDLIDRRADLRKRYDEKDSEAFNHEENCSCPSCGQDLPEEQREEIIKTFNVNKAEMLEHIKAKGVETNDKIKATGTENQTVAEDIGKLEKQVTEKQEQVAKLEAKLTESQSNVKPIEDNASYQKLMQDRQALEQQIEELKQSVEKSVQEVKQEITELNEKQNEVNIDLSKVSQSEQSKTRIAELEKQEKELAAEFEQLEEELHLTEEFIRTKVNMLEEKINSKFKDARFNLFKTNINGGLEEICTTTLDGVPYNAGLNNAARINVGLDIINTLSQHYGVQAPIFVDNAESVTRLIDIDSQVISLVVSEADKELRIENAKEMELV</sequence>
<dbReference type="PANTHER" id="PTHR32114">
    <property type="entry name" value="ABC TRANSPORTER ABCH.3"/>
    <property type="match status" value="1"/>
</dbReference>
<evidence type="ECO:0000256" key="1">
    <source>
        <dbReference type="ARBA" id="ARBA00006930"/>
    </source>
</evidence>
<protein>
    <recommendedName>
        <fullName evidence="3">Nuclease SbcCD subunit C</fullName>
    </recommendedName>
</protein>
<dbReference type="Gene3D" id="1.10.287.1490">
    <property type="match status" value="2"/>
</dbReference>
<accession>A0A1H8YZU2</accession>
<comment type="subunit">
    <text evidence="2">Heterodimer of SbcC and SbcD.</text>
</comment>
<comment type="similarity">
    <text evidence="1">Belongs to the SMC family. SbcC subfamily.</text>
</comment>
<keyword evidence="6" id="KW-1185">Reference proteome</keyword>
<evidence type="ECO:0000256" key="3">
    <source>
        <dbReference type="ARBA" id="ARBA00013368"/>
    </source>
</evidence>
<evidence type="ECO:0000313" key="6">
    <source>
        <dbReference type="Proteomes" id="UP000198733"/>
    </source>
</evidence>
<feature type="coiled-coil region" evidence="4">
    <location>
        <begin position="407"/>
        <end position="537"/>
    </location>
</feature>
<organism evidence="5 6">
    <name type="scientific">Virgibacillus subterraneus</name>
    <dbReference type="NCBI Taxonomy" id="621109"/>
    <lineage>
        <taxon>Bacteria</taxon>
        <taxon>Bacillati</taxon>
        <taxon>Bacillota</taxon>
        <taxon>Bacilli</taxon>
        <taxon>Bacillales</taxon>
        <taxon>Bacillaceae</taxon>
        <taxon>Virgibacillus</taxon>
    </lineage>
</organism>
<proteinExistence type="inferred from homology"/>
<dbReference type="Proteomes" id="UP000198733">
    <property type="component" value="Unassembled WGS sequence"/>
</dbReference>
<name>A0A1H8YZU2_9BACI</name>
<reference evidence="5 6" key="1">
    <citation type="submission" date="2016-10" db="EMBL/GenBank/DDBJ databases">
        <authorList>
            <person name="Varghese N."/>
            <person name="Submissions S."/>
        </authorList>
    </citation>
    <scope>NUCLEOTIDE SEQUENCE [LARGE SCALE GENOMIC DNA]</scope>
    <source>
        <strain evidence="5 6">CGMCC 1.7734</strain>
    </source>
</reference>
<dbReference type="InterPro" id="IPR027417">
    <property type="entry name" value="P-loop_NTPase"/>
</dbReference>
<evidence type="ECO:0000256" key="4">
    <source>
        <dbReference type="SAM" id="Coils"/>
    </source>
</evidence>
<dbReference type="EMBL" id="FOEH01000001">
    <property type="protein sequence ID" value="SEP57601.1"/>
    <property type="molecule type" value="Genomic_DNA"/>
</dbReference>
<keyword evidence="4" id="KW-0175">Coiled coil</keyword>
<evidence type="ECO:0000313" key="5">
    <source>
        <dbReference type="EMBL" id="SEP57601.1"/>
    </source>
</evidence>
<dbReference type="RefSeq" id="WP_092501573.1">
    <property type="nucleotide sequence ID" value="NZ_FOEH01000001.1"/>
</dbReference>
<evidence type="ECO:0000256" key="2">
    <source>
        <dbReference type="ARBA" id="ARBA00011322"/>
    </source>
</evidence>
<comment type="caution">
    <text evidence="5">The sequence shown here is derived from an EMBL/GenBank/DDBJ whole genome shotgun (WGS) entry which is preliminary data.</text>
</comment>
<dbReference type="SUPFAM" id="SSF52540">
    <property type="entry name" value="P-loop containing nucleoside triphosphate hydrolases"/>
    <property type="match status" value="1"/>
</dbReference>
<dbReference type="PANTHER" id="PTHR32114:SF2">
    <property type="entry name" value="ABC TRANSPORTER ABCH.3"/>
    <property type="match status" value="1"/>
</dbReference>
<dbReference type="Gene3D" id="3.40.50.300">
    <property type="entry name" value="P-loop containing nucleotide triphosphate hydrolases"/>
    <property type="match status" value="1"/>
</dbReference>
<gene>
    <name evidence="5" type="ORF">SAMN05216232_0215</name>
</gene>
<feature type="coiled-coil region" evidence="4">
    <location>
        <begin position="195"/>
        <end position="349"/>
    </location>
</feature>